<feature type="region of interest" description="Disordered" evidence="1">
    <location>
        <begin position="71"/>
        <end position="107"/>
    </location>
</feature>
<evidence type="ECO:0008006" key="4">
    <source>
        <dbReference type="Google" id="ProtNLM"/>
    </source>
</evidence>
<dbReference type="EMBL" id="BAAAGS010000003">
    <property type="protein sequence ID" value="GAA0510124.1"/>
    <property type="molecule type" value="Genomic_DNA"/>
</dbReference>
<proteinExistence type="predicted"/>
<accession>A0ABP3M1H9</accession>
<dbReference type="RefSeq" id="WP_009950593.1">
    <property type="nucleotide sequence ID" value="NZ_BAAAGS010000003.1"/>
</dbReference>
<dbReference type="Proteomes" id="UP001500729">
    <property type="component" value="Unassembled WGS sequence"/>
</dbReference>
<gene>
    <name evidence="2" type="ORF">GCM10009533_06170</name>
</gene>
<sequence>MILSGFKRDGQIVRQFVSSEGGSNSADIVALFSRLPAKMDLATTEVNYKGTGKAQADEFVEILNRGTEPADISGWTLGADDSGQGCSGSRATSGDGPHLDRQATTCL</sequence>
<name>A0ABP3M1H9_SACER</name>
<protein>
    <recommendedName>
        <fullName evidence="4">LTD domain-containing protein</fullName>
    </recommendedName>
</protein>
<evidence type="ECO:0000313" key="2">
    <source>
        <dbReference type="EMBL" id="GAA0510124.1"/>
    </source>
</evidence>
<keyword evidence="3" id="KW-1185">Reference proteome</keyword>
<evidence type="ECO:0000256" key="1">
    <source>
        <dbReference type="SAM" id="MobiDB-lite"/>
    </source>
</evidence>
<reference evidence="3" key="1">
    <citation type="journal article" date="2019" name="Int. J. Syst. Evol. Microbiol.">
        <title>The Global Catalogue of Microorganisms (GCM) 10K type strain sequencing project: providing services to taxonomists for standard genome sequencing and annotation.</title>
        <authorList>
            <consortium name="The Broad Institute Genomics Platform"/>
            <consortium name="The Broad Institute Genome Sequencing Center for Infectious Disease"/>
            <person name="Wu L."/>
            <person name="Ma J."/>
        </authorList>
    </citation>
    <scope>NUCLEOTIDE SEQUENCE [LARGE SCALE GENOMIC DNA]</scope>
    <source>
        <strain evidence="3">JCM 10303</strain>
    </source>
</reference>
<organism evidence="2 3">
    <name type="scientific">Saccharopolyspora erythraea</name>
    <name type="common">Streptomyces erythraeus</name>
    <dbReference type="NCBI Taxonomy" id="1836"/>
    <lineage>
        <taxon>Bacteria</taxon>
        <taxon>Bacillati</taxon>
        <taxon>Actinomycetota</taxon>
        <taxon>Actinomycetes</taxon>
        <taxon>Pseudonocardiales</taxon>
        <taxon>Pseudonocardiaceae</taxon>
        <taxon>Saccharopolyspora</taxon>
    </lineage>
</organism>
<dbReference type="SUPFAM" id="SSF74853">
    <property type="entry name" value="Lamin A/C globular tail domain"/>
    <property type="match status" value="1"/>
</dbReference>
<evidence type="ECO:0000313" key="3">
    <source>
        <dbReference type="Proteomes" id="UP001500729"/>
    </source>
</evidence>
<dbReference type="InterPro" id="IPR036415">
    <property type="entry name" value="Lamin_tail_dom_sf"/>
</dbReference>
<comment type="caution">
    <text evidence="2">The sequence shown here is derived from an EMBL/GenBank/DDBJ whole genome shotgun (WGS) entry which is preliminary data.</text>
</comment>